<dbReference type="InterPro" id="IPR005829">
    <property type="entry name" value="Sugar_transporter_CS"/>
</dbReference>
<keyword evidence="3 7" id="KW-0813">Transport</keyword>
<evidence type="ECO:0000256" key="4">
    <source>
        <dbReference type="ARBA" id="ARBA00022692"/>
    </source>
</evidence>
<evidence type="ECO:0000313" key="10">
    <source>
        <dbReference type="EMBL" id="CEO44944.1"/>
    </source>
</evidence>
<dbReference type="FunFam" id="1.20.1250.20:FF:000117">
    <property type="entry name" value="MFS hexose transporter"/>
    <property type="match status" value="1"/>
</dbReference>
<feature type="transmembrane region" description="Helical" evidence="8">
    <location>
        <begin position="111"/>
        <end position="129"/>
    </location>
</feature>
<evidence type="ECO:0000256" key="5">
    <source>
        <dbReference type="ARBA" id="ARBA00022989"/>
    </source>
</evidence>
<accession>A0A0B7JJS7</accession>
<gene>
    <name evidence="10" type="ORF">BN869_000000999_1</name>
</gene>
<dbReference type="InterPro" id="IPR036259">
    <property type="entry name" value="MFS_trans_sf"/>
</dbReference>
<dbReference type="InterPro" id="IPR005828">
    <property type="entry name" value="MFS_sugar_transport-like"/>
</dbReference>
<dbReference type="SUPFAM" id="SSF103473">
    <property type="entry name" value="MFS general substrate transporter"/>
    <property type="match status" value="1"/>
</dbReference>
<reference evidence="10" key="1">
    <citation type="submission" date="2015-01" db="EMBL/GenBank/DDBJ databases">
        <authorList>
            <person name="Durling Mikael"/>
        </authorList>
    </citation>
    <scope>NUCLEOTIDE SEQUENCE</scope>
</reference>
<dbReference type="PROSITE" id="PS00216">
    <property type="entry name" value="SUGAR_TRANSPORT_1"/>
    <property type="match status" value="1"/>
</dbReference>
<dbReference type="PANTHER" id="PTHR48022">
    <property type="entry name" value="PLASTIDIC GLUCOSE TRANSPORTER 4"/>
    <property type="match status" value="1"/>
</dbReference>
<evidence type="ECO:0000256" key="1">
    <source>
        <dbReference type="ARBA" id="ARBA00004141"/>
    </source>
</evidence>
<keyword evidence="6 8" id="KW-0472">Membrane</keyword>
<dbReference type="PROSITE" id="PS50850">
    <property type="entry name" value="MFS"/>
    <property type="match status" value="1"/>
</dbReference>
<evidence type="ECO:0000259" key="9">
    <source>
        <dbReference type="PROSITE" id="PS50850"/>
    </source>
</evidence>
<sequence>MGKLASPRQSDQAAVGHGLAQVLPQDGVPWYRKRHLIILNAYAYSLSLLAAANGFDGTMINGLQALPAWQEFMNRPTGAWLGFIGAVQPLSSTIAYPIIAYFANRWGRKKGLFIGFAFLFLGTFLQAFAPNQAAFILGRFFLGQPSAWWGGLSPLIITEIAYPTHRAFLTSLYNSGWYVGSLIAAWATFGTRNYSDSWAWRIPSILQAAIPVMVLPFAILVPESPRFLVSQGKRAEAKKMLTKFHAGGDENSALVDFELEEIETAIQAEKDAASSSSWMDLFRTPGNRHRAAISITLGVFAQWNGVGVVSYYLALVLQTVGITSVTDQTLISGCLQIWNLIFAVGAAAFVDRLGRRPLFLISSIGMLVSFILISGLSGSFATTGNAPTGLAVIPFLFIYYAFYDIAFTPLLVSYPAEIWSYTLRARGTALTQMSTYAAIFFNTFVNPIALDDIGWKYYVIFAVILVVVTITIYFLYPETRGHTLEEMAVVFGEGDAVAEVSKDVKHNAEATHKETV</sequence>
<keyword evidence="4 8" id="KW-0812">Transmembrane</keyword>
<comment type="similarity">
    <text evidence="2 7">Belongs to the major facilitator superfamily. Sugar transporter (TC 2.A.1.1) family.</text>
</comment>
<keyword evidence="5 8" id="KW-1133">Transmembrane helix</keyword>
<feature type="transmembrane region" description="Helical" evidence="8">
    <location>
        <begin position="357"/>
        <end position="377"/>
    </location>
</feature>
<dbReference type="EMBL" id="CDPU01000001">
    <property type="protein sequence ID" value="CEO44944.1"/>
    <property type="molecule type" value="Genomic_DNA"/>
</dbReference>
<feature type="transmembrane region" description="Helical" evidence="8">
    <location>
        <begin position="169"/>
        <end position="189"/>
    </location>
</feature>
<feature type="transmembrane region" description="Helical" evidence="8">
    <location>
        <begin position="455"/>
        <end position="476"/>
    </location>
</feature>
<dbReference type="Gene3D" id="1.20.1250.20">
    <property type="entry name" value="MFS general substrate transporter like domains"/>
    <property type="match status" value="1"/>
</dbReference>
<feature type="transmembrane region" description="Helical" evidence="8">
    <location>
        <begin position="291"/>
        <end position="317"/>
    </location>
</feature>
<feature type="transmembrane region" description="Helical" evidence="8">
    <location>
        <begin position="201"/>
        <end position="221"/>
    </location>
</feature>
<dbReference type="InterPro" id="IPR020846">
    <property type="entry name" value="MFS_dom"/>
</dbReference>
<evidence type="ECO:0000256" key="2">
    <source>
        <dbReference type="ARBA" id="ARBA00010992"/>
    </source>
</evidence>
<feature type="transmembrane region" description="Helical" evidence="8">
    <location>
        <begin position="80"/>
        <end position="99"/>
    </location>
</feature>
<proteinExistence type="inferred from homology"/>
<feature type="domain" description="Major facilitator superfamily (MFS) profile" evidence="9">
    <location>
        <begin position="42"/>
        <end position="480"/>
    </location>
</feature>
<dbReference type="NCBIfam" id="TIGR00879">
    <property type="entry name" value="SP"/>
    <property type="match status" value="1"/>
</dbReference>
<dbReference type="GO" id="GO:0005351">
    <property type="term" value="F:carbohydrate:proton symporter activity"/>
    <property type="evidence" value="ECO:0007669"/>
    <property type="project" value="TreeGrafter"/>
</dbReference>
<dbReference type="InterPro" id="IPR003663">
    <property type="entry name" value="Sugar/inositol_transpt"/>
</dbReference>
<name>A0A0B7JJS7_BIOOC</name>
<dbReference type="AlphaFoldDB" id="A0A0B7JJS7"/>
<evidence type="ECO:0000256" key="3">
    <source>
        <dbReference type="ARBA" id="ARBA00022448"/>
    </source>
</evidence>
<dbReference type="PANTHER" id="PTHR48022:SF3">
    <property type="entry name" value="HEXOSE TRANSPORTER PROTEIN (AFU_ORTHOLOGUE AFUA_8G04480)-RELATED"/>
    <property type="match status" value="1"/>
</dbReference>
<feature type="transmembrane region" description="Helical" evidence="8">
    <location>
        <begin position="41"/>
        <end position="60"/>
    </location>
</feature>
<organism evidence="10">
    <name type="scientific">Bionectria ochroleuca</name>
    <name type="common">Gliocladium roseum</name>
    <dbReference type="NCBI Taxonomy" id="29856"/>
    <lineage>
        <taxon>Eukaryota</taxon>
        <taxon>Fungi</taxon>
        <taxon>Dikarya</taxon>
        <taxon>Ascomycota</taxon>
        <taxon>Pezizomycotina</taxon>
        <taxon>Sordariomycetes</taxon>
        <taxon>Hypocreomycetidae</taxon>
        <taxon>Hypocreales</taxon>
        <taxon>Bionectriaceae</taxon>
        <taxon>Clonostachys</taxon>
    </lineage>
</organism>
<feature type="transmembrane region" description="Helical" evidence="8">
    <location>
        <begin position="329"/>
        <end position="350"/>
    </location>
</feature>
<dbReference type="GO" id="GO:0016020">
    <property type="term" value="C:membrane"/>
    <property type="evidence" value="ECO:0007669"/>
    <property type="project" value="UniProtKB-SubCell"/>
</dbReference>
<protein>
    <recommendedName>
        <fullName evidence="9">Major facilitator superfamily (MFS) profile domain-containing protein</fullName>
    </recommendedName>
</protein>
<evidence type="ECO:0000256" key="8">
    <source>
        <dbReference type="SAM" id="Phobius"/>
    </source>
</evidence>
<evidence type="ECO:0000256" key="6">
    <source>
        <dbReference type="ARBA" id="ARBA00023136"/>
    </source>
</evidence>
<dbReference type="InterPro" id="IPR050360">
    <property type="entry name" value="MFS_Sugar_Transporters"/>
</dbReference>
<feature type="transmembrane region" description="Helical" evidence="8">
    <location>
        <begin position="433"/>
        <end position="449"/>
    </location>
</feature>
<evidence type="ECO:0000256" key="7">
    <source>
        <dbReference type="RuleBase" id="RU003346"/>
    </source>
</evidence>
<comment type="subcellular location">
    <subcellularLocation>
        <location evidence="1">Membrane</location>
        <topology evidence="1">Multi-pass membrane protein</topology>
    </subcellularLocation>
</comment>
<feature type="transmembrane region" description="Helical" evidence="8">
    <location>
        <begin position="389"/>
        <end position="412"/>
    </location>
</feature>
<feature type="transmembrane region" description="Helical" evidence="8">
    <location>
        <begin position="135"/>
        <end position="157"/>
    </location>
</feature>
<dbReference type="Pfam" id="PF00083">
    <property type="entry name" value="Sugar_tr"/>
    <property type="match status" value="1"/>
</dbReference>